<dbReference type="PROSITE" id="PS51257">
    <property type="entry name" value="PROKAR_LIPOPROTEIN"/>
    <property type="match status" value="1"/>
</dbReference>
<dbReference type="Gene3D" id="3.40.190.10">
    <property type="entry name" value="Periplasmic binding protein-like II"/>
    <property type="match status" value="2"/>
</dbReference>
<name>A0A1V3C4G2_9ACTN</name>
<reference evidence="5" key="1">
    <citation type="submission" date="2016-08" db="EMBL/GenBank/DDBJ databases">
        <authorList>
            <person name="Seilhamer J.J."/>
        </authorList>
    </citation>
    <scope>NUCLEOTIDE SEQUENCE [LARGE SCALE GENOMIC DNA]</scope>
    <source>
        <strain evidence="5">UTMC102</strain>
    </source>
</reference>
<reference evidence="4 7" key="3">
    <citation type="submission" date="2020-07" db="EMBL/GenBank/DDBJ databases">
        <title>Sequencing the genomes of 1000 actinobacteria strains.</title>
        <authorList>
            <person name="Klenk H.-P."/>
        </authorList>
    </citation>
    <scope>NUCLEOTIDE SEQUENCE [LARGE SCALE GENOMIC DNA]</scope>
    <source>
        <strain evidence="4 7">DSM 45278</strain>
    </source>
</reference>
<sequence>MALHKPLSAPFALGAVSLASVLALSACGGDGGGSTEETAAPEAPTVEADEELAALVPADIAEAGTVSIGVEASYPPGEFLEEDGETVQGFNVDLLNAALAKLGLEAEWEPTAFDSIIIGVDTGTYDLGSSSFTVTEERMEQVNMISYFSSGTQWFAQAGNPKDVDPEDACGMRIAVQSNTTHDTDIEERSAACVDAGEEPVTIQKFESQPLATETVVSGVNDASLADMPTSAYALEQTGEGVLEFVGEQYNAAPYGILTHKDNDELAEAVAAAFNALMEDGTYAEVLGQWGVDAGGMEAAEVNPAVSE</sequence>
<dbReference type="PANTHER" id="PTHR35936:SF17">
    <property type="entry name" value="ARGININE-BINDING EXTRACELLULAR PROTEIN ARTP"/>
    <property type="match status" value="1"/>
</dbReference>
<evidence type="ECO:0000313" key="6">
    <source>
        <dbReference type="Proteomes" id="UP000189004"/>
    </source>
</evidence>
<protein>
    <submittedName>
        <fullName evidence="5">ABC transporter substrate-binding protein</fullName>
    </submittedName>
    <submittedName>
        <fullName evidence="4">Polar amino acid transport system substrate-binding protein</fullName>
    </submittedName>
</protein>
<accession>A0A1V3C4G2</accession>
<organism evidence="5 6">
    <name type="scientific">Nocardiopsis sinuspersici</name>
    <dbReference type="NCBI Taxonomy" id="501010"/>
    <lineage>
        <taxon>Bacteria</taxon>
        <taxon>Bacillati</taxon>
        <taxon>Actinomycetota</taxon>
        <taxon>Actinomycetes</taxon>
        <taxon>Streptosporangiales</taxon>
        <taxon>Nocardiopsidaceae</taxon>
        <taxon>Nocardiopsis</taxon>
    </lineage>
</organism>
<evidence type="ECO:0000259" key="3">
    <source>
        <dbReference type="SMART" id="SM00062"/>
    </source>
</evidence>
<gene>
    <name evidence="4" type="ORF">HNR06_001235</name>
    <name evidence="5" type="ORF">NOSIN_16760</name>
</gene>
<reference evidence="6" key="2">
    <citation type="submission" date="2016-08" db="EMBL/GenBank/DDBJ databases">
        <authorList>
            <person name="Tokovenko B."/>
            <person name="Kalinowski J."/>
        </authorList>
    </citation>
    <scope>NUCLEOTIDE SEQUENCE [LARGE SCALE GENOMIC DNA]</scope>
    <source>
        <strain evidence="6">UTMC102</strain>
    </source>
</reference>
<dbReference type="SUPFAM" id="SSF53850">
    <property type="entry name" value="Periplasmic binding protein-like II"/>
    <property type="match status" value="1"/>
</dbReference>
<dbReference type="CDD" id="cd01004">
    <property type="entry name" value="PBP2_MidA_like"/>
    <property type="match status" value="1"/>
</dbReference>
<feature type="signal peptide" evidence="2">
    <location>
        <begin position="1"/>
        <end position="28"/>
    </location>
</feature>
<feature type="domain" description="Solute-binding protein family 3/N-terminal" evidence="3">
    <location>
        <begin position="65"/>
        <end position="294"/>
    </location>
</feature>
<feature type="chain" id="PRO_5044566681" evidence="2">
    <location>
        <begin position="29"/>
        <end position="308"/>
    </location>
</feature>
<accession>A0A7Z0BI27</accession>
<dbReference type="AlphaFoldDB" id="A0A1V3C4G2"/>
<dbReference type="EMBL" id="MCOK01000001">
    <property type="protein sequence ID" value="OOC55260.1"/>
    <property type="molecule type" value="Genomic_DNA"/>
</dbReference>
<dbReference type="EMBL" id="JACCHL010000001">
    <property type="protein sequence ID" value="NYH51646.1"/>
    <property type="molecule type" value="Genomic_DNA"/>
</dbReference>
<comment type="caution">
    <text evidence="5">The sequence shown here is derived from an EMBL/GenBank/DDBJ whole genome shotgun (WGS) entry which is preliminary data.</text>
</comment>
<evidence type="ECO:0000256" key="1">
    <source>
        <dbReference type="ARBA" id="ARBA00022729"/>
    </source>
</evidence>
<evidence type="ECO:0000313" key="7">
    <source>
        <dbReference type="Proteomes" id="UP000584931"/>
    </source>
</evidence>
<dbReference type="OrthoDB" id="4633994at2"/>
<dbReference type="Pfam" id="PF00497">
    <property type="entry name" value="SBP_bac_3"/>
    <property type="match status" value="1"/>
</dbReference>
<evidence type="ECO:0000313" key="5">
    <source>
        <dbReference type="EMBL" id="OOC55260.1"/>
    </source>
</evidence>
<dbReference type="InterPro" id="IPR001638">
    <property type="entry name" value="Solute-binding_3/MltF_N"/>
</dbReference>
<dbReference type="SMART" id="SM00062">
    <property type="entry name" value="PBPb"/>
    <property type="match status" value="1"/>
</dbReference>
<keyword evidence="1 2" id="KW-0732">Signal</keyword>
<dbReference type="STRING" id="501010.NOSIN_16760"/>
<dbReference type="RefSeq" id="WP_077691689.1">
    <property type="nucleotide sequence ID" value="NZ_JACCHL010000001.1"/>
</dbReference>
<evidence type="ECO:0000313" key="4">
    <source>
        <dbReference type="EMBL" id="NYH51646.1"/>
    </source>
</evidence>
<evidence type="ECO:0000256" key="2">
    <source>
        <dbReference type="SAM" id="SignalP"/>
    </source>
</evidence>
<dbReference type="PANTHER" id="PTHR35936">
    <property type="entry name" value="MEMBRANE-BOUND LYTIC MUREIN TRANSGLYCOSYLASE F"/>
    <property type="match status" value="1"/>
</dbReference>
<dbReference type="Proteomes" id="UP000189004">
    <property type="component" value="Unassembled WGS sequence"/>
</dbReference>
<keyword evidence="6" id="KW-1185">Reference proteome</keyword>
<proteinExistence type="predicted"/>
<dbReference type="Proteomes" id="UP000584931">
    <property type="component" value="Unassembled WGS sequence"/>
</dbReference>